<dbReference type="GeneID" id="113936338"/>
<proteinExistence type="predicted"/>
<feature type="compositionally biased region" description="Low complexity" evidence="1">
    <location>
        <begin position="554"/>
        <end position="577"/>
    </location>
</feature>
<feature type="compositionally biased region" description="Basic residues" evidence="1">
    <location>
        <begin position="669"/>
        <end position="682"/>
    </location>
</feature>
<dbReference type="PANTHER" id="PTHR23095">
    <property type="entry name" value="PARANEOPLASTIC ANTIGEN"/>
    <property type="match status" value="1"/>
</dbReference>
<dbReference type="RefSeq" id="XP_027475191.2">
    <property type="nucleotide sequence ID" value="XM_027619390.2"/>
</dbReference>
<dbReference type="OrthoDB" id="115435at2759"/>
<reference evidence="4" key="1">
    <citation type="submission" date="2025-08" db="UniProtKB">
        <authorList>
            <consortium name="RefSeq"/>
        </authorList>
    </citation>
    <scope>IDENTIFICATION</scope>
    <source>
        <tissue evidence="4">Blood</tissue>
    </source>
</reference>
<sequence>MGRRGGPVAPRELHPGWALSQARSKPGQSSQQTRKPPADSPTARARGHQHRPLRQRAGGTMAVSLLRDWCRGLDVDMHRALLVTGIPEGLERAAIEAVLQPAFLPLGAFRLWNARAARDHKAEAALVELVQDINHASVPREMPGKDGVRRVVCRDPAEDPGVLRQMRRLVLDERPWQAAGPGAAGDTLLSRAWEPRAQGSEPAARRAGPPPRRGRRARRNRARGNRWAPKGQKTERGGRPPTWARRESGASSEGSLGIALEELDPDDLSADEAQSALSATLHQAAQEPSKKEWALRSGADAGQGPREFLALGTVTDRATREPAEKEAPGPAAVSLDGSGEARSRRVPDLVALLAVRDAADEEPAHGDAPESESQPNGEPADEALDNPEFVAIVASTDPSGPSAREELLKIAWVIESPGGSARRDGTDALREVLGVLSQDTGGARVKVEEAGRQLDALVLRKATDGGSLRECLCALAAPDPPAPGKRARRGPPGGWGDGEGGLLELVALQAARDMAAGVTPEAGERAREGGRRGRARGQLGEVLALLAARESAAAAGGPEAAAEAAASEESQPEPRASGKARAKRARTASGALGEAGEAGAAPAPSGSRRRRGGGGGVGRGGRAVTPETRAEVRAAAHGRKKGRAGAGVHAQAGEARAPRSPGSESASGRKARRGGRQSPKCR</sequence>
<feature type="compositionally biased region" description="Gly residues" evidence="1">
    <location>
        <begin position="491"/>
        <end position="500"/>
    </location>
</feature>
<accession>A0A6J2F3P5</accession>
<feature type="region of interest" description="Disordered" evidence="1">
    <location>
        <begin position="1"/>
        <end position="58"/>
    </location>
</feature>
<dbReference type="KEGG" id="zca:113936338"/>
<feature type="region of interest" description="Disordered" evidence="1">
    <location>
        <begin position="279"/>
        <end position="343"/>
    </location>
</feature>
<feature type="compositionally biased region" description="Low complexity" evidence="1">
    <location>
        <begin position="587"/>
        <end position="606"/>
    </location>
</feature>
<feature type="compositionally biased region" description="Basic and acidic residues" evidence="1">
    <location>
        <begin position="317"/>
        <end position="327"/>
    </location>
</feature>
<feature type="region of interest" description="Disordered" evidence="1">
    <location>
        <begin position="516"/>
        <end position="535"/>
    </location>
</feature>
<dbReference type="Pfam" id="PF20846">
    <property type="entry name" value="PNMA_N"/>
    <property type="match status" value="1"/>
</dbReference>
<evidence type="ECO:0000313" key="4">
    <source>
        <dbReference type="RefSeq" id="XP_027475191.2"/>
    </source>
</evidence>
<dbReference type="PANTHER" id="PTHR23095:SF45">
    <property type="entry name" value="PARANEOPLASTIC ANTIGEN-LIKE PROTEIN 8B"/>
    <property type="match status" value="1"/>
</dbReference>
<feature type="region of interest" description="Disordered" evidence="1">
    <location>
        <begin position="361"/>
        <end position="388"/>
    </location>
</feature>
<evidence type="ECO:0000256" key="1">
    <source>
        <dbReference type="SAM" id="MobiDB-lite"/>
    </source>
</evidence>
<feature type="compositionally biased region" description="Polar residues" evidence="1">
    <location>
        <begin position="21"/>
        <end position="34"/>
    </location>
</feature>
<feature type="region of interest" description="Disordered" evidence="1">
    <location>
        <begin position="481"/>
        <end position="500"/>
    </location>
</feature>
<feature type="compositionally biased region" description="Basic and acidic residues" evidence="1">
    <location>
        <begin position="232"/>
        <end position="248"/>
    </location>
</feature>
<name>A0A6J2F3P5_ZALCA</name>
<feature type="compositionally biased region" description="Basic residues" evidence="1">
    <location>
        <begin position="45"/>
        <end position="54"/>
    </location>
</feature>
<feature type="region of interest" description="Disordered" evidence="1">
    <location>
        <begin position="195"/>
        <end position="256"/>
    </location>
</feature>
<protein>
    <submittedName>
        <fullName evidence="4">LOW QUALITY PROTEIN: paraneoplastic antigen-like protein 8B</fullName>
    </submittedName>
</protein>
<evidence type="ECO:0000313" key="3">
    <source>
        <dbReference type="Proteomes" id="UP000515165"/>
    </source>
</evidence>
<gene>
    <name evidence="4" type="primary">LOC113936338</name>
</gene>
<feature type="domain" description="Paraneoplastic antigen Ma-like N-terminal" evidence="2">
    <location>
        <begin position="61"/>
        <end position="152"/>
    </location>
</feature>
<evidence type="ECO:0000259" key="2">
    <source>
        <dbReference type="Pfam" id="PF20846"/>
    </source>
</evidence>
<dbReference type="InterPro" id="IPR026523">
    <property type="entry name" value="PNMA"/>
</dbReference>
<feature type="compositionally biased region" description="Basic residues" evidence="1">
    <location>
        <begin position="212"/>
        <end position="224"/>
    </location>
</feature>
<organism evidence="3 4">
    <name type="scientific">Zalophus californianus</name>
    <name type="common">California sealion</name>
    <dbReference type="NCBI Taxonomy" id="9704"/>
    <lineage>
        <taxon>Eukaryota</taxon>
        <taxon>Metazoa</taxon>
        <taxon>Chordata</taxon>
        <taxon>Craniata</taxon>
        <taxon>Vertebrata</taxon>
        <taxon>Euteleostomi</taxon>
        <taxon>Mammalia</taxon>
        <taxon>Eutheria</taxon>
        <taxon>Laurasiatheria</taxon>
        <taxon>Carnivora</taxon>
        <taxon>Caniformia</taxon>
        <taxon>Pinnipedia</taxon>
        <taxon>Otariidae</taxon>
        <taxon>Zalophus</taxon>
    </lineage>
</organism>
<feature type="compositionally biased region" description="Basic and acidic residues" evidence="1">
    <location>
        <begin position="522"/>
        <end position="531"/>
    </location>
</feature>
<feature type="region of interest" description="Disordered" evidence="1">
    <location>
        <begin position="554"/>
        <end position="682"/>
    </location>
</feature>
<dbReference type="AlphaFoldDB" id="A0A6J2F3P5"/>
<keyword evidence="3" id="KW-1185">Reference proteome</keyword>
<dbReference type="Proteomes" id="UP000515165">
    <property type="component" value="Chromosome 17"/>
</dbReference>
<dbReference type="InterPro" id="IPR048271">
    <property type="entry name" value="PNMA_N"/>
</dbReference>